<feature type="domain" description="VanZ-like" evidence="2">
    <location>
        <begin position="18"/>
        <end position="103"/>
    </location>
</feature>
<sequence length="110" mass="12768">MPIYWAFLTYMLLKPGEESTEFVWIYSEFDKIVHFCIFAALGILLLAAYPKIHRRNYFCIMFIYAILTEILQDEMRVGRSAELLDAVADFIGAAATWLLWRFITSRSAAS</sequence>
<dbReference type="STRING" id="1118202.SAMN05443429_10382"/>
<accession>A0A1M6D1W7</accession>
<proteinExistence type="predicted"/>
<evidence type="ECO:0000256" key="1">
    <source>
        <dbReference type="SAM" id="Phobius"/>
    </source>
</evidence>
<feature type="transmembrane region" description="Helical" evidence="1">
    <location>
        <begin position="83"/>
        <end position="103"/>
    </location>
</feature>
<dbReference type="InterPro" id="IPR006976">
    <property type="entry name" value="VanZ-like"/>
</dbReference>
<dbReference type="PANTHER" id="PTHR28008">
    <property type="entry name" value="DOMAIN PROTEIN, PUTATIVE (AFU_ORTHOLOGUE AFUA_3G10980)-RELATED"/>
    <property type="match status" value="1"/>
</dbReference>
<dbReference type="EMBL" id="FQYI01000003">
    <property type="protein sequence ID" value="SHI67111.1"/>
    <property type="molecule type" value="Genomic_DNA"/>
</dbReference>
<evidence type="ECO:0000313" key="4">
    <source>
        <dbReference type="Proteomes" id="UP000184335"/>
    </source>
</evidence>
<dbReference type="Pfam" id="PF04892">
    <property type="entry name" value="VanZ"/>
    <property type="match status" value="1"/>
</dbReference>
<dbReference type="NCBIfam" id="NF037970">
    <property type="entry name" value="vanZ_1"/>
    <property type="match status" value="1"/>
</dbReference>
<dbReference type="AlphaFoldDB" id="A0A1M6D1W7"/>
<dbReference type="PANTHER" id="PTHR28008:SF1">
    <property type="entry name" value="DOMAIN PROTEIN, PUTATIVE (AFU_ORTHOLOGUE AFUA_3G10980)-RELATED"/>
    <property type="match status" value="1"/>
</dbReference>
<keyword evidence="1" id="KW-0472">Membrane</keyword>
<feature type="transmembrane region" description="Helical" evidence="1">
    <location>
        <begin position="56"/>
        <end position="71"/>
    </location>
</feature>
<evidence type="ECO:0000259" key="2">
    <source>
        <dbReference type="Pfam" id="PF04892"/>
    </source>
</evidence>
<protein>
    <submittedName>
        <fullName evidence="3">VanZ like family protein</fullName>
    </submittedName>
</protein>
<dbReference type="Proteomes" id="UP000184335">
    <property type="component" value="Unassembled WGS sequence"/>
</dbReference>
<gene>
    <name evidence="3" type="ORF">SAMN05443429_10382</name>
</gene>
<keyword evidence="1" id="KW-0812">Transmembrane</keyword>
<name>A0A1M6D1W7_9FLAO</name>
<evidence type="ECO:0000313" key="3">
    <source>
        <dbReference type="EMBL" id="SHI67111.1"/>
    </source>
</evidence>
<organism evidence="3 4">
    <name type="scientific">Cruoricaptor ignavus</name>
    <dbReference type="NCBI Taxonomy" id="1118202"/>
    <lineage>
        <taxon>Bacteria</taxon>
        <taxon>Pseudomonadati</taxon>
        <taxon>Bacteroidota</taxon>
        <taxon>Flavobacteriia</taxon>
        <taxon>Flavobacteriales</taxon>
        <taxon>Weeksellaceae</taxon>
        <taxon>Cruoricaptor</taxon>
    </lineage>
</organism>
<reference evidence="3 4" key="1">
    <citation type="submission" date="2016-11" db="EMBL/GenBank/DDBJ databases">
        <authorList>
            <person name="Jaros S."/>
            <person name="Januszkiewicz K."/>
            <person name="Wedrychowicz H."/>
        </authorList>
    </citation>
    <scope>NUCLEOTIDE SEQUENCE [LARGE SCALE GENOMIC DNA]</scope>
    <source>
        <strain evidence="3 4">DSM 25479</strain>
    </source>
</reference>
<keyword evidence="4" id="KW-1185">Reference proteome</keyword>
<feature type="transmembrane region" description="Helical" evidence="1">
    <location>
        <begin position="32"/>
        <end position="49"/>
    </location>
</feature>
<keyword evidence="1" id="KW-1133">Transmembrane helix</keyword>
<dbReference type="OrthoDB" id="1270731at2"/>